<evidence type="ECO:0000259" key="8">
    <source>
        <dbReference type="PROSITE" id="PS51456"/>
    </source>
</evidence>
<evidence type="ECO:0000256" key="7">
    <source>
        <dbReference type="SAM" id="MobiDB-lite"/>
    </source>
</evidence>
<dbReference type="CDD" id="cd00124">
    <property type="entry name" value="MYSc"/>
    <property type="match status" value="1"/>
</dbReference>
<dbReference type="SMART" id="SM00015">
    <property type="entry name" value="IQ"/>
    <property type="match status" value="3"/>
</dbReference>
<dbReference type="PROSITE" id="PS51456">
    <property type="entry name" value="MYOSIN_MOTOR"/>
    <property type="match status" value="1"/>
</dbReference>
<dbReference type="InterPro" id="IPR000048">
    <property type="entry name" value="IQ_motif_EF-hand-BS"/>
</dbReference>
<dbReference type="GO" id="GO:0016020">
    <property type="term" value="C:membrane"/>
    <property type="evidence" value="ECO:0007669"/>
    <property type="project" value="TreeGrafter"/>
</dbReference>
<feature type="domain" description="Myosin motor" evidence="8">
    <location>
        <begin position="120"/>
        <end position="940"/>
    </location>
</feature>
<dbReference type="Gene3D" id="1.20.58.530">
    <property type="match status" value="1"/>
</dbReference>
<comment type="similarity">
    <text evidence="6">Belongs to the TRAFAC class myosin-kinesin ATPase superfamily. Myosin family.</text>
</comment>
<dbReference type="SMART" id="SM00242">
    <property type="entry name" value="MYSc"/>
    <property type="match status" value="1"/>
</dbReference>
<dbReference type="InterPro" id="IPR001609">
    <property type="entry name" value="Myosin_head_motor_dom-like"/>
</dbReference>
<dbReference type="SUPFAM" id="SSF52540">
    <property type="entry name" value="P-loop containing nucleoside triphosphate hydrolases"/>
    <property type="match status" value="1"/>
</dbReference>
<evidence type="ECO:0000256" key="1">
    <source>
        <dbReference type="ARBA" id="ARBA00022741"/>
    </source>
</evidence>
<feature type="region of interest" description="Actin-binding" evidence="6">
    <location>
        <begin position="793"/>
        <end position="815"/>
    </location>
</feature>
<dbReference type="Gene3D" id="1.20.5.190">
    <property type="match status" value="1"/>
</dbReference>
<dbReference type="GO" id="GO:0051015">
    <property type="term" value="F:actin filament binding"/>
    <property type="evidence" value="ECO:0007669"/>
    <property type="project" value="TreeGrafter"/>
</dbReference>
<dbReference type="Gene3D" id="1.20.5.4820">
    <property type="match status" value="1"/>
</dbReference>
<feature type="compositionally biased region" description="Basic and acidic residues" evidence="7">
    <location>
        <begin position="1081"/>
        <end position="1149"/>
    </location>
</feature>
<dbReference type="Gene3D" id="1.10.10.820">
    <property type="match status" value="1"/>
</dbReference>
<gene>
    <name evidence="9" type="ORF">DBRI00130_LOCUS7119</name>
</gene>
<evidence type="ECO:0000256" key="2">
    <source>
        <dbReference type="ARBA" id="ARBA00022840"/>
    </source>
</evidence>
<feature type="region of interest" description="Disordered" evidence="7">
    <location>
        <begin position="1081"/>
        <end position="1192"/>
    </location>
</feature>
<evidence type="ECO:0000256" key="4">
    <source>
        <dbReference type="ARBA" id="ARBA00023175"/>
    </source>
</evidence>
<dbReference type="Gene3D" id="1.20.120.720">
    <property type="entry name" value="Myosin VI head, motor domain, U50 subdomain"/>
    <property type="match status" value="1"/>
</dbReference>
<keyword evidence="2 6" id="KW-0067">ATP-binding</keyword>
<dbReference type="PANTHER" id="PTHR13140">
    <property type="entry name" value="MYOSIN"/>
    <property type="match status" value="1"/>
</dbReference>
<dbReference type="InterPro" id="IPR036961">
    <property type="entry name" value="Kinesin_motor_dom_sf"/>
</dbReference>
<name>A0A7S4QUE6_9STRA</name>
<dbReference type="GO" id="GO:0005524">
    <property type="term" value="F:ATP binding"/>
    <property type="evidence" value="ECO:0007669"/>
    <property type="project" value="UniProtKB-UniRule"/>
</dbReference>
<dbReference type="PRINTS" id="PR00193">
    <property type="entry name" value="MYOSINHEAVY"/>
</dbReference>
<evidence type="ECO:0000256" key="3">
    <source>
        <dbReference type="ARBA" id="ARBA00023123"/>
    </source>
</evidence>
<dbReference type="PROSITE" id="PS50096">
    <property type="entry name" value="IQ"/>
    <property type="match status" value="2"/>
</dbReference>
<keyword evidence="4 6" id="KW-0505">Motor protein</keyword>
<evidence type="ECO:0000313" key="9">
    <source>
        <dbReference type="EMBL" id="CAE4592326.1"/>
    </source>
</evidence>
<protein>
    <recommendedName>
        <fullName evidence="8">Myosin motor domain-containing protein</fullName>
    </recommendedName>
</protein>
<dbReference type="PANTHER" id="PTHR13140:SF845">
    <property type="entry name" value="MYOSIN-LIKE PROTEIN"/>
    <property type="match status" value="1"/>
</dbReference>
<reference evidence="9" key="1">
    <citation type="submission" date="2021-01" db="EMBL/GenBank/DDBJ databases">
        <authorList>
            <person name="Corre E."/>
            <person name="Pelletier E."/>
            <person name="Niang G."/>
            <person name="Scheremetjew M."/>
            <person name="Finn R."/>
            <person name="Kale V."/>
            <person name="Holt S."/>
            <person name="Cochrane G."/>
            <person name="Meng A."/>
            <person name="Brown T."/>
            <person name="Cohen L."/>
        </authorList>
    </citation>
    <scope>NUCLEOTIDE SEQUENCE</scope>
    <source>
        <strain evidence="9">GSO104</strain>
    </source>
</reference>
<dbReference type="GO" id="GO:0000146">
    <property type="term" value="F:microfilament motor activity"/>
    <property type="evidence" value="ECO:0007669"/>
    <property type="project" value="TreeGrafter"/>
</dbReference>
<dbReference type="Pfam" id="PF00063">
    <property type="entry name" value="Myosin_head"/>
    <property type="match status" value="2"/>
</dbReference>
<keyword evidence="5 6" id="KW-0009">Actin-binding</keyword>
<dbReference type="GO" id="GO:0007015">
    <property type="term" value="P:actin filament organization"/>
    <property type="evidence" value="ECO:0007669"/>
    <property type="project" value="TreeGrafter"/>
</dbReference>
<sequence>MMNEKETLVWVRSSVLDDSVALEKGDKVNVQNSLDAPGPWGWTLATVVEGHDNLFSQKHLGADEEEKKVGLSICCNKSMHNGQKLQVPVTLLRSSEGSSLYLANDMDMADKDAVDDSRSLPPDDLIDLTHVNEPSVVDVLSQRYEKDVIYTHTASNLLAVNPYKEIPDLYGHAVMETYWLAGEGTSFDDGVPTRRRSSGALARRASVAVPRRISGAAARKISVAAPRRISDGRRESGANVDGDEADVLPPHVYGISDHAFRCMMSMMEGGESDIMLASLGGKLNQTIVITGDSGAGKTTASRHVVEYTARLSMLRSRAKKIDELGYKGRKTLSQSTQGQSAFRLSRNPSMARAVNIEMRVVQSSPILESFGNARTFLNDNSSRFGKFVELQFKENGSLIGAAIETYLLEKVRLVSQSRDERNFHIFYEFLASATAEERKKYLLDELTAKDFTMTCGSGTFDRRDNADDSEQFDELVDALGLIGIGNNDMEYIFSLLSALLHISNLTLLSVNDEESKVEQENEHLDQVLTLLGLEYDALDAALTSFSIQIRNQEYVRKLPKEKAEKGLEALAKALYGALFKYIVRTINDNMRPSSTDKKTGSIGMLDVAGFEHFERNSFEQLCINYCNEVLQQQFIKLVFLAEQREYQREGIDYSEVVFGDNKEVLDLIDKKGHGIIAILHDQCKVPGTSDRTFATNIYQQFQSHPRFKASRKQKANQMFSIVHYAGSVEYDITGFVEKNKDEVPKEGSQLLESSSNPFVRKLCAIITEHHKPTTTGAKFAQNRGVGHELTTQLRDIRDRIDATQPHYIRCFKPNSDLRPGDFQPALIANQLRYAGVLEALRVSRNWFSHRYKHAEFYERYYQLAKDELKDFNGSEREKCQLLVNMVAFQIWELMQETDAVEGDDESKNMSFRVDNVGLQVGKTKVFLRHKTFEYLEYLRGRIIVNHVNKINALLRGRIARKQYKKRMTAVMSAQTYARRFIAVLKAKSILRRNAAATKIQKTWRGGRDLARYKLIKLLVAWTQAHFRGWEGREQFRQLQEDQKKRKEEQKQILQEKQRKLEEEQRKLQEKQKKLEEEQKKMEEEQKKVEEEQRKLEEEKKQMEEEQRKAEEEQRKMEEEQRKAGEERRKMEEEQRKAEEEQRKAEEEQNKNVQKTQPQDPPANKKSAPKPTPAPPQVPTADTAKAGCSCIIS</sequence>
<dbReference type="GO" id="GO:0016459">
    <property type="term" value="C:myosin complex"/>
    <property type="evidence" value="ECO:0007669"/>
    <property type="project" value="UniProtKB-KW"/>
</dbReference>
<evidence type="ECO:0000256" key="6">
    <source>
        <dbReference type="PROSITE-ProRule" id="PRU00782"/>
    </source>
</evidence>
<keyword evidence="3 6" id="KW-0518">Myosin</keyword>
<proteinExistence type="inferred from homology"/>
<evidence type="ECO:0000256" key="5">
    <source>
        <dbReference type="ARBA" id="ARBA00023203"/>
    </source>
</evidence>
<organism evidence="9">
    <name type="scientific">Ditylum brightwellii</name>
    <dbReference type="NCBI Taxonomy" id="49249"/>
    <lineage>
        <taxon>Eukaryota</taxon>
        <taxon>Sar</taxon>
        <taxon>Stramenopiles</taxon>
        <taxon>Ochrophyta</taxon>
        <taxon>Bacillariophyta</taxon>
        <taxon>Mediophyceae</taxon>
        <taxon>Lithodesmiophycidae</taxon>
        <taxon>Lithodesmiales</taxon>
        <taxon>Lithodesmiaceae</taxon>
        <taxon>Ditylum</taxon>
    </lineage>
</organism>
<dbReference type="AlphaFoldDB" id="A0A7S4QUE6"/>
<dbReference type="EMBL" id="HBNS01008805">
    <property type="protein sequence ID" value="CAE4592326.1"/>
    <property type="molecule type" value="Transcribed_RNA"/>
</dbReference>
<dbReference type="InterPro" id="IPR027417">
    <property type="entry name" value="P-loop_NTPase"/>
</dbReference>
<dbReference type="GO" id="GO:0005737">
    <property type="term" value="C:cytoplasm"/>
    <property type="evidence" value="ECO:0007669"/>
    <property type="project" value="TreeGrafter"/>
</dbReference>
<keyword evidence="1 6" id="KW-0547">Nucleotide-binding</keyword>
<dbReference type="Gene3D" id="3.40.850.10">
    <property type="entry name" value="Kinesin motor domain"/>
    <property type="match status" value="2"/>
</dbReference>
<feature type="binding site" evidence="6">
    <location>
        <begin position="291"/>
        <end position="298"/>
    </location>
    <ligand>
        <name>ATP</name>
        <dbReference type="ChEBI" id="CHEBI:30616"/>
    </ligand>
</feature>
<accession>A0A7S4QUE6</accession>